<evidence type="ECO:0000313" key="3">
    <source>
        <dbReference type="EMBL" id="EWM26812.1"/>
    </source>
</evidence>
<gene>
    <name evidence="3" type="ORF">Naga_100018g25</name>
</gene>
<evidence type="ECO:0000313" key="4">
    <source>
        <dbReference type="Proteomes" id="UP000019335"/>
    </source>
</evidence>
<organism evidence="3 4">
    <name type="scientific">Nannochloropsis gaditana</name>
    <dbReference type="NCBI Taxonomy" id="72520"/>
    <lineage>
        <taxon>Eukaryota</taxon>
        <taxon>Sar</taxon>
        <taxon>Stramenopiles</taxon>
        <taxon>Ochrophyta</taxon>
        <taxon>Eustigmatophyceae</taxon>
        <taxon>Eustigmatales</taxon>
        <taxon>Monodopsidaceae</taxon>
        <taxon>Nannochloropsis</taxon>
    </lineage>
</organism>
<keyword evidence="2" id="KW-1133">Transmembrane helix</keyword>
<dbReference type="Proteomes" id="UP000019335">
    <property type="component" value="Chromosome 8"/>
</dbReference>
<feature type="transmembrane region" description="Helical" evidence="2">
    <location>
        <begin position="18"/>
        <end position="36"/>
    </location>
</feature>
<keyword evidence="2" id="KW-0472">Membrane</keyword>
<protein>
    <submittedName>
        <fullName evidence="3">Uncharacterized protein</fullName>
    </submittedName>
</protein>
<keyword evidence="2" id="KW-0812">Transmembrane</keyword>
<sequence length="82" mass="9385">MGFWPFAWTWKTKSGSRVWVGGFIVAPVVLGTTWFFSHPQPGREPQLPPLVRHSQEHPPVEDQMNSSPMVVSPPSRDTWERT</sequence>
<keyword evidence="4" id="KW-1185">Reference proteome</keyword>
<name>W7TL74_9STRA</name>
<dbReference type="AlphaFoldDB" id="W7TL74"/>
<accession>W7TL74</accession>
<proteinExistence type="predicted"/>
<reference evidence="3 4" key="1">
    <citation type="journal article" date="2014" name="Mol. Plant">
        <title>Chromosome Scale Genome Assembly and Transcriptome Profiling of Nannochloropsis gaditana in Nitrogen Depletion.</title>
        <authorList>
            <person name="Corteggiani Carpinelli E."/>
            <person name="Telatin A."/>
            <person name="Vitulo N."/>
            <person name="Forcato C."/>
            <person name="D'Angelo M."/>
            <person name="Schiavon R."/>
            <person name="Vezzi A."/>
            <person name="Giacometti G.M."/>
            <person name="Morosinotto T."/>
            <person name="Valle G."/>
        </authorList>
    </citation>
    <scope>NUCLEOTIDE SEQUENCE [LARGE SCALE GENOMIC DNA]</scope>
    <source>
        <strain evidence="3 4">B-31</strain>
    </source>
</reference>
<evidence type="ECO:0000256" key="1">
    <source>
        <dbReference type="SAM" id="MobiDB-lite"/>
    </source>
</evidence>
<evidence type="ECO:0000256" key="2">
    <source>
        <dbReference type="SAM" id="Phobius"/>
    </source>
</evidence>
<dbReference type="EMBL" id="AZIL01000606">
    <property type="protein sequence ID" value="EWM26812.1"/>
    <property type="molecule type" value="Genomic_DNA"/>
</dbReference>
<feature type="compositionally biased region" description="Low complexity" evidence="1">
    <location>
        <begin position="66"/>
        <end position="75"/>
    </location>
</feature>
<comment type="caution">
    <text evidence="3">The sequence shown here is derived from an EMBL/GenBank/DDBJ whole genome shotgun (WGS) entry which is preliminary data.</text>
</comment>
<feature type="region of interest" description="Disordered" evidence="1">
    <location>
        <begin position="45"/>
        <end position="82"/>
    </location>
</feature>